<evidence type="ECO:0000256" key="1">
    <source>
        <dbReference type="SAM" id="MobiDB-lite"/>
    </source>
</evidence>
<dbReference type="InterPro" id="IPR036928">
    <property type="entry name" value="AS_sf"/>
</dbReference>
<dbReference type="EMBL" id="PRKW01000005">
    <property type="protein sequence ID" value="PPB48756.1"/>
    <property type="molecule type" value="Genomic_DNA"/>
</dbReference>
<gene>
    <name evidence="3" type="ORF">C4K88_13655</name>
</gene>
<dbReference type="GO" id="GO:0016740">
    <property type="term" value="F:transferase activity"/>
    <property type="evidence" value="ECO:0007669"/>
    <property type="project" value="UniProtKB-KW"/>
</dbReference>
<evidence type="ECO:0000259" key="2">
    <source>
        <dbReference type="Pfam" id="PF01425"/>
    </source>
</evidence>
<accession>A0A2S5IW43</accession>
<dbReference type="Pfam" id="PF01425">
    <property type="entry name" value="Amidase"/>
    <property type="match status" value="1"/>
</dbReference>
<dbReference type="PROSITE" id="PS00571">
    <property type="entry name" value="AMIDASES"/>
    <property type="match status" value="1"/>
</dbReference>
<dbReference type="InterPro" id="IPR000120">
    <property type="entry name" value="Amidase"/>
</dbReference>
<proteinExistence type="predicted"/>
<dbReference type="InterPro" id="IPR020556">
    <property type="entry name" value="Amidase_CS"/>
</dbReference>
<dbReference type="InterPro" id="IPR023631">
    <property type="entry name" value="Amidase_dom"/>
</dbReference>
<dbReference type="OrthoDB" id="182039at2"/>
<dbReference type="SUPFAM" id="SSF75304">
    <property type="entry name" value="Amidase signature (AS) enzymes"/>
    <property type="match status" value="1"/>
</dbReference>
<keyword evidence="3" id="KW-0808">Transferase</keyword>
<comment type="caution">
    <text evidence="3">The sequence shown here is derived from an EMBL/GenBank/DDBJ whole genome shotgun (WGS) entry which is preliminary data.</text>
</comment>
<organism evidence="3 4">
    <name type="scientific">Arthrobacter pityocampae</name>
    <dbReference type="NCBI Taxonomy" id="547334"/>
    <lineage>
        <taxon>Bacteria</taxon>
        <taxon>Bacillati</taxon>
        <taxon>Actinomycetota</taxon>
        <taxon>Actinomycetes</taxon>
        <taxon>Micrococcales</taxon>
        <taxon>Micrococcaceae</taxon>
        <taxon>Arthrobacter</taxon>
    </lineage>
</organism>
<evidence type="ECO:0000313" key="3">
    <source>
        <dbReference type="EMBL" id="PPB48756.1"/>
    </source>
</evidence>
<dbReference type="AlphaFoldDB" id="A0A2S5IW43"/>
<dbReference type="Proteomes" id="UP000239297">
    <property type="component" value="Unassembled WGS sequence"/>
</dbReference>
<protein>
    <submittedName>
        <fullName evidence="3">Asp-tRNA(Asn)/Glu-tRNA(Gln) amidotransferase subunit GatA</fullName>
    </submittedName>
</protein>
<keyword evidence="4" id="KW-1185">Reference proteome</keyword>
<reference evidence="3 4" key="1">
    <citation type="journal article" date="2014" name="Int. J. Syst. Evol. Microbiol.">
        <title>Arthrobacter pityocampae sp. nov., isolated from Thaumetopoea pityocampa (Lep., Thaumetopoeidae).</title>
        <authorList>
            <person name="Ince I.A."/>
            <person name="Demirbag Z."/>
            <person name="Kati H."/>
        </authorList>
    </citation>
    <scope>NUCLEOTIDE SEQUENCE [LARGE SCALE GENOMIC DNA]</scope>
    <source>
        <strain evidence="3 4">Tp2</strain>
    </source>
</reference>
<dbReference type="PANTHER" id="PTHR11895:SF176">
    <property type="entry name" value="AMIDASE AMID-RELATED"/>
    <property type="match status" value="1"/>
</dbReference>
<dbReference type="Gene3D" id="3.90.1300.10">
    <property type="entry name" value="Amidase signature (AS) domain"/>
    <property type="match status" value="1"/>
</dbReference>
<dbReference type="PANTHER" id="PTHR11895">
    <property type="entry name" value="TRANSAMIDASE"/>
    <property type="match status" value="1"/>
</dbReference>
<name>A0A2S5IW43_9MICC</name>
<feature type="region of interest" description="Disordered" evidence="1">
    <location>
        <begin position="458"/>
        <end position="479"/>
    </location>
</feature>
<sequence>MAHLHELSLVEASARIASGSLTPLELTEAVLARIAAVDGVVGAFVTVTAEEALREAALATAEIVAGSYRGPLHGIPVAYKDLIDTAGVATTASSRVREHHVPEADAAVVAALKRAGMVMVGKTHTHEFAYGGVTPTTRNPWDPGRMVGGSSGGSAAAVSYGGALAAVGTDTAGSIRIPASLCGVVGFKPTYGRVSRTGVASLAWSLDHVGPLARTVTDAAWMLNAMAGHDVRDPGSVTARVQDFAAGIDDGVEGLRLGIPVNYFTERIDPETARMVAAAVATLVEQGAVVVPMEIPQAEHFGAVITGIMMPEASAYHRRTLRDTPELYTDEVRGLLEVGETILATDYIDALRFRQSLKAAWRDAVVALDVDVVVTPTVFTTALPADDPVYRWDDGRVDSASVGYGRLSIPGNLFGLPTLQVPCGFSTSGLPVGVQIMGRPFADQTVLRVGRSVERVQAASAGEDPAAPHTVPARAPGLQ</sequence>
<dbReference type="RefSeq" id="WP_104122157.1">
    <property type="nucleotide sequence ID" value="NZ_PRKW01000005.1"/>
</dbReference>
<feature type="domain" description="Amidase" evidence="2">
    <location>
        <begin position="25"/>
        <end position="447"/>
    </location>
</feature>
<evidence type="ECO:0000313" key="4">
    <source>
        <dbReference type="Proteomes" id="UP000239297"/>
    </source>
</evidence>